<evidence type="ECO:0000313" key="2">
    <source>
        <dbReference type="Proteomes" id="UP000821865"/>
    </source>
</evidence>
<comment type="caution">
    <text evidence="1">The sequence shown here is derived from an EMBL/GenBank/DDBJ whole genome shotgun (WGS) entry which is preliminary data.</text>
</comment>
<name>A0ACB8C5D2_DERSI</name>
<dbReference type="EMBL" id="CM023478">
    <property type="protein sequence ID" value="KAH7934064.1"/>
    <property type="molecule type" value="Genomic_DNA"/>
</dbReference>
<proteinExistence type="predicted"/>
<dbReference type="Proteomes" id="UP000821865">
    <property type="component" value="Chromosome 9"/>
</dbReference>
<organism evidence="1 2">
    <name type="scientific">Dermacentor silvarum</name>
    <name type="common">Tick</name>
    <dbReference type="NCBI Taxonomy" id="543639"/>
    <lineage>
        <taxon>Eukaryota</taxon>
        <taxon>Metazoa</taxon>
        <taxon>Ecdysozoa</taxon>
        <taxon>Arthropoda</taxon>
        <taxon>Chelicerata</taxon>
        <taxon>Arachnida</taxon>
        <taxon>Acari</taxon>
        <taxon>Parasitiformes</taxon>
        <taxon>Ixodida</taxon>
        <taxon>Ixodoidea</taxon>
        <taxon>Ixodidae</taxon>
        <taxon>Rhipicephalinae</taxon>
        <taxon>Dermacentor</taxon>
    </lineage>
</organism>
<sequence length="265" mass="28197">MMALPLVDMKGVRGRLTGLSVDYAIPCTARLNRLCHVCKNTAAWNGFFINVGLELREGKCGALSLLGACEGMTIANMATDEEKTQAATLLYWLLTQHRCVVKAAINDDVFGGHEKVVCRALSGSVGKISVLMLLQSSAKAVMSKALVKAVRSMKHLKELNLMIDAPEHFDNLGPLLGTSFSLKVLRALQVNIGLGGAKDFLEGLYRNKSMSILVITTGILQASCGSPSPDIGSAAFACYLATSSSLMALGMIAPMHGPEVDVRAI</sequence>
<keyword evidence="2" id="KW-1185">Reference proteome</keyword>
<accession>A0ACB8C5D2</accession>
<protein>
    <submittedName>
        <fullName evidence="1">Uncharacterized protein</fullName>
    </submittedName>
</protein>
<gene>
    <name evidence="1" type="ORF">HPB49_021022</name>
</gene>
<reference evidence="1" key="1">
    <citation type="submission" date="2020-05" db="EMBL/GenBank/DDBJ databases">
        <title>Large-scale comparative analyses of tick genomes elucidate their genetic diversity and vector capacities.</title>
        <authorList>
            <person name="Jia N."/>
            <person name="Wang J."/>
            <person name="Shi W."/>
            <person name="Du L."/>
            <person name="Sun Y."/>
            <person name="Zhan W."/>
            <person name="Jiang J."/>
            <person name="Wang Q."/>
            <person name="Zhang B."/>
            <person name="Ji P."/>
            <person name="Sakyi L.B."/>
            <person name="Cui X."/>
            <person name="Yuan T."/>
            <person name="Jiang B."/>
            <person name="Yang W."/>
            <person name="Lam T.T.-Y."/>
            <person name="Chang Q."/>
            <person name="Ding S."/>
            <person name="Wang X."/>
            <person name="Zhu J."/>
            <person name="Ruan X."/>
            <person name="Zhao L."/>
            <person name="Wei J."/>
            <person name="Que T."/>
            <person name="Du C."/>
            <person name="Cheng J."/>
            <person name="Dai P."/>
            <person name="Han X."/>
            <person name="Huang E."/>
            <person name="Gao Y."/>
            <person name="Liu J."/>
            <person name="Shao H."/>
            <person name="Ye R."/>
            <person name="Li L."/>
            <person name="Wei W."/>
            <person name="Wang X."/>
            <person name="Wang C."/>
            <person name="Yang T."/>
            <person name="Huo Q."/>
            <person name="Li W."/>
            <person name="Guo W."/>
            <person name="Chen H."/>
            <person name="Zhou L."/>
            <person name="Ni X."/>
            <person name="Tian J."/>
            <person name="Zhou Y."/>
            <person name="Sheng Y."/>
            <person name="Liu T."/>
            <person name="Pan Y."/>
            <person name="Xia L."/>
            <person name="Li J."/>
            <person name="Zhao F."/>
            <person name="Cao W."/>
        </authorList>
    </citation>
    <scope>NUCLEOTIDE SEQUENCE</scope>
    <source>
        <strain evidence="1">Dsil-2018</strain>
    </source>
</reference>
<evidence type="ECO:0000313" key="1">
    <source>
        <dbReference type="EMBL" id="KAH7934064.1"/>
    </source>
</evidence>